<reference evidence="4 5" key="1">
    <citation type="submission" date="2019-02" db="EMBL/GenBank/DDBJ databases">
        <title>High diversity of culturable Acinetobacter species in natural soil and water ecosystems.</title>
        <authorList>
            <person name="Radolfova-Krizova L."/>
            <person name="Nemec A."/>
        </authorList>
    </citation>
    <scope>NUCLEOTIDE SEQUENCE [LARGE SCALE GENOMIC DNA]</scope>
    <source>
        <strain evidence="4 5">ANC 4281</strain>
    </source>
</reference>
<dbReference type="InterPro" id="IPR050879">
    <property type="entry name" value="Acyltransferase_3"/>
</dbReference>
<evidence type="ECO:0000256" key="1">
    <source>
        <dbReference type="SAM" id="Phobius"/>
    </source>
</evidence>
<comment type="caution">
    <text evidence="4">The sequence shown here is derived from an EMBL/GenBank/DDBJ whole genome shotgun (WGS) entry which is preliminary data.</text>
</comment>
<dbReference type="GO" id="GO:0016020">
    <property type="term" value="C:membrane"/>
    <property type="evidence" value="ECO:0007669"/>
    <property type="project" value="TreeGrafter"/>
</dbReference>
<dbReference type="EMBL" id="SJOA01000001">
    <property type="protein sequence ID" value="TCB62149.1"/>
    <property type="molecule type" value="Genomic_DNA"/>
</dbReference>
<feature type="transmembrane region" description="Helical" evidence="1">
    <location>
        <begin position="74"/>
        <end position="93"/>
    </location>
</feature>
<feature type="transmembrane region" description="Helical" evidence="1">
    <location>
        <begin position="12"/>
        <end position="29"/>
    </location>
</feature>
<keyword evidence="1" id="KW-0812">Transmembrane</keyword>
<evidence type="ECO:0000259" key="3">
    <source>
        <dbReference type="Pfam" id="PF19040"/>
    </source>
</evidence>
<protein>
    <submittedName>
        <fullName evidence="4">Acyltransferase</fullName>
    </submittedName>
</protein>
<evidence type="ECO:0000259" key="2">
    <source>
        <dbReference type="Pfam" id="PF01757"/>
    </source>
</evidence>
<proteinExistence type="predicted"/>
<feature type="transmembrane region" description="Helical" evidence="1">
    <location>
        <begin position="286"/>
        <end position="306"/>
    </location>
</feature>
<feature type="domain" description="SGNH" evidence="3">
    <location>
        <begin position="407"/>
        <end position="645"/>
    </location>
</feature>
<dbReference type="InterPro" id="IPR043968">
    <property type="entry name" value="SGNH"/>
</dbReference>
<feature type="transmembrane region" description="Helical" evidence="1">
    <location>
        <begin position="246"/>
        <end position="265"/>
    </location>
</feature>
<dbReference type="Pfam" id="PF01757">
    <property type="entry name" value="Acyl_transf_3"/>
    <property type="match status" value="1"/>
</dbReference>
<dbReference type="AlphaFoldDB" id="A0A4R0EQK2"/>
<accession>A0A4R0EQK2</accession>
<feature type="transmembrane region" description="Helical" evidence="1">
    <location>
        <begin position="193"/>
        <end position="212"/>
    </location>
</feature>
<dbReference type="PANTHER" id="PTHR23028">
    <property type="entry name" value="ACETYLTRANSFERASE"/>
    <property type="match status" value="1"/>
</dbReference>
<evidence type="ECO:0000313" key="5">
    <source>
        <dbReference type="Proteomes" id="UP000291380"/>
    </source>
</evidence>
<evidence type="ECO:0000313" key="4">
    <source>
        <dbReference type="EMBL" id="TCB62149.1"/>
    </source>
</evidence>
<feature type="transmembrane region" description="Helical" evidence="1">
    <location>
        <begin position="165"/>
        <end position="181"/>
    </location>
</feature>
<organism evidence="4 5">
    <name type="scientific">Acinetobacter terrae</name>
    <dbReference type="NCBI Taxonomy" id="2731247"/>
    <lineage>
        <taxon>Bacteria</taxon>
        <taxon>Pseudomonadati</taxon>
        <taxon>Pseudomonadota</taxon>
        <taxon>Gammaproteobacteria</taxon>
        <taxon>Moraxellales</taxon>
        <taxon>Moraxellaceae</taxon>
        <taxon>Acinetobacter</taxon>
        <taxon>Acinetobacter Taxon 24</taxon>
    </lineage>
</organism>
<feature type="transmembrane region" description="Helical" evidence="1">
    <location>
        <begin position="35"/>
        <end position="53"/>
    </location>
</feature>
<name>A0A4R0EQK2_9GAMM</name>
<keyword evidence="4" id="KW-0808">Transferase</keyword>
<keyword evidence="4" id="KW-0012">Acyltransferase</keyword>
<keyword evidence="1" id="KW-1133">Transmembrane helix</keyword>
<feature type="domain" description="Acyltransferase 3" evidence="2">
    <location>
        <begin position="7"/>
        <end position="327"/>
    </location>
</feature>
<feature type="transmembrane region" description="Helical" evidence="1">
    <location>
        <begin position="312"/>
        <end position="331"/>
    </location>
</feature>
<feature type="transmembrane region" description="Helical" evidence="1">
    <location>
        <begin position="224"/>
        <end position="240"/>
    </location>
</feature>
<dbReference type="GO" id="GO:0016747">
    <property type="term" value="F:acyltransferase activity, transferring groups other than amino-acyl groups"/>
    <property type="evidence" value="ECO:0007669"/>
    <property type="project" value="InterPro"/>
</dbReference>
<dbReference type="Proteomes" id="UP000291380">
    <property type="component" value="Unassembled WGS sequence"/>
</dbReference>
<dbReference type="RefSeq" id="WP_131270076.1">
    <property type="nucleotide sequence ID" value="NZ_SJOA01000001.1"/>
</dbReference>
<feature type="transmembrane region" description="Helical" evidence="1">
    <location>
        <begin position="135"/>
        <end position="158"/>
    </location>
</feature>
<dbReference type="PANTHER" id="PTHR23028:SF53">
    <property type="entry name" value="ACYL_TRANSF_3 DOMAIN-CONTAINING PROTEIN"/>
    <property type="match status" value="1"/>
</dbReference>
<gene>
    <name evidence="4" type="ORF">E0H85_01075</name>
</gene>
<dbReference type="InterPro" id="IPR002656">
    <property type="entry name" value="Acyl_transf_3_dom"/>
</dbReference>
<keyword evidence="1" id="KW-0472">Membrane</keyword>
<dbReference type="OrthoDB" id="9767863at2"/>
<dbReference type="GO" id="GO:0009103">
    <property type="term" value="P:lipopolysaccharide biosynthetic process"/>
    <property type="evidence" value="ECO:0007669"/>
    <property type="project" value="TreeGrafter"/>
</dbReference>
<feature type="transmembrane region" description="Helical" evidence="1">
    <location>
        <begin position="343"/>
        <end position="365"/>
    </location>
</feature>
<sequence>MNFSYRADIDGLRAIAVLLVIFNHIGLSFFSGGYIGVDIFFVISGYLITIILTHDIQSKRFSIARFYKKRVVRLAPAYFTLLSVVSVIAWQVMLPGDLTQYFDSVMYATLLMANIYMRNEVGDYFSQSVEGIPLLHLWSLGVEEQFYIFWPLLLWLFVAKVPRKYMWAIVTTLIVTLLVYAQYELTQNSEQAYYSMPVRAFELLIGALIGFLPQLKLPKKLLQSLVWLGLIVLFATAVYFDKQTPFPGAMALIPCLATALIIYLGQCSPSSNVLLSNRLSTWIGRISYPLYLWHWPIIVLFGIYMQPLNAENQAVIVLFSIILAFLTYKFVEKPSKRFVMAANYKVIIIGFIVPGMIFIAIAKIININKGFPDRFPQSVYIKQEALNSFAHVIRNKCMDIKDPQALPDPDDCVLGNAKPKIDFLLIGDSHANSYSAMLDVWAKDANLRGYDITQSSTFYLPGVQRLESNFNRWEELSEFKLRNDAITAHLVKTHYPVIILAGSYVPYFSDEVKLEDGIHHSNEEIFKTGFMNALKIAYQSSDQVILLNDVPRLDRDGVPADCNLRNEILNTHAPCTVSRRNYEAQLMKFNRIVAEAKLTYPDLKIIDPTKVICNQQVCRISIDDVPLYRHKDTNHINYEGSRQLGIEYLKQYGNSLKD</sequence>
<dbReference type="Pfam" id="PF19040">
    <property type="entry name" value="SGNH"/>
    <property type="match status" value="1"/>
</dbReference>